<evidence type="ECO:0000259" key="5">
    <source>
        <dbReference type="Pfam" id="PF04376"/>
    </source>
</evidence>
<evidence type="ECO:0000259" key="6">
    <source>
        <dbReference type="Pfam" id="PF04377"/>
    </source>
</evidence>
<dbReference type="InterPro" id="IPR007472">
    <property type="entry name" value="N-end_Aminoacyl_Trfase_C"/>
</dbReference>
<evidence type="ECO:0000256" key="2">
    <source>
        <dbReference type="ARBA" id="ARBA00022679"/>
    </source>
</evidence>
<comment type="catalytic activity">
    <reaction evidence="4">
        <text>N-terminal L-aspartyl-[protein] + L-leucyl-tRNA(Leu) = N-terminal L-leucyl-L-aspartyl-[protein] + tRNA(Leu) + H(+)</text>
        <dbReference type="Rhea" id="RHEA:50420"/>
        <dbReference type="Rhea" id="RHEA-COMP:9613"/>
        <dbReference type="Rhea" id="RHEA-COMP:9622"/>
        <dbReference type="Rhea" id="RHEA-COMP:12669"/>
        <dbReference type="Rhea" id="RHEA-COMP:12674"/>
        <dbReference type="ChEBI" id="CHEBI:15378"/>
        <dbReference type="ChEBI" id="CHEBI:64720"/>
        <dbReference type="ChEBI" id="CHEBI:78442"/>
        <dbReference type="ChEBI" id="CHEBI:78494"/>
        <dbReference type="ChEBI" id="CHEBI:133042"/>
        <dbReference type="EC" id="2.3.2.29"/>
    </reaction>
</comment>
<dbReference type="GO" id="GO:0008914">
    <property type="term" value="F:leucyl-tRNA--protein transferase activity"/>
    <property type="evidence" value="ECO:0007669"/>
    <property type="project" value="UniProtKB-UniRule"/>
</dbReference>
<evidence type="ECO:0000256" key="4">
    <source>
        <dbReference type="HAMAP-Rule" id="MF_00689"/>
    </source>
</evidence>
<comment type="similarity">
    <text evidence="4">Belongs to the R-transferase family. Bpt subfamily.</text>
</comment>
<sequence>MSYKFGLVPPHPCPYIPGNEAQNIVLWPDEVIDTSVASHLNLNGFRRSGDHLYRPHCGDCNACESTRIQVANYQLNRASKRCLKRNQPLRIEWSSNFDAEAFYPLYEQYITQRHADGDMYPPSYTTFEAFLGPIFAFNCYLSIYDDKELIGVMVYDRLEDGLSAVYSFFDATRAELGLGRLLILKLIELAETLQLPHLYLGYAVDQCQKMQYKGDHHPQERFINGKWQLIPK</sequence>
<dbReference type="PIRSF" id="PIRSF037208">
    <property type="entry name" value="ATE_pro_prd"/>
    <property type="match status" value="1"/>
</dbReference>
<dbReference type="InterPro" id="IPR016181">
    <property type="entry name" value="Acyl_CoA_acyltransferase"/>
</dbReference>
<dbReference type="GO" id="GO:0071596">
    <property type="term" value="P:ubiquitin-dependent protein catabolic process via the N-end rule pathway"/>
    <property type="evidence" value="ECO:0007669"/>
    <property type="project" value="InterPro"/>
</dbReference>
<dbReference type="PANTHER" id="PTHR21367">
    <property type="entry name" value="ARGININE-TRNA-PROTEIN TRANSFERASE 1"/>
    <property type="match status" value="1"/>
</dbReference>
<proteinExistence type="inferred from homology"/>
<dbReference type="InterPro" id="IPR030700">
    <property type="entry name" value="N-end_Aminoacyl_Trfase"/>
</dbReference>
<keyword evidence="1 4" id="KW-0963">Cytoplasm</keyword>
<dbReference type="EC" id="2.3.2.29" evidence="4"/>
<dbReference type="HAMAP" id="MF_00689">
    <property type="entry name" value="Bpt"/>
    <property type="match status" value="1"/>
</dbReference>
<dbReference type="Pfam" id="PF04376">
    <property type="entry name" value="ATE_N"/>
    <property type="match status" value="1"/>
</dbReference>
<evidence type="ECO:0000313" key="8">
    <source>
        <dbReference type="Proteomes" id="UP000267187"/>
    </source>
</evidence>
<dbReference type="Proteomes" id="UP000267187">
    <property type="component" value="Unassembled WGS sequence"/>
</dbReference>
<dbReference type="CDD" id="cd04301">
    <property type="entry name" value="NAT_SF"/>
    <property type="match status" value="1"/>
</dbReference>
<evidence type="ECO:0000256" key="1">
    <source>
        <dbReference type="ARBA" id="ARBA00022490"/>
    </source>
</evidence>
<reference evidence="7 8" key="1">
    <citation type="submission" date="2018-10" db="EMBL/GenBank/DDBJ databases">
        <title>Genomic Encyclopedia of Type Strains, Phase IV (KMG-IV): sequencing the most valuable type-strain genomes for metagenomic binning, comparative biology and taxonomic classification.</title>
        <authorList>
            <person name="Goeker M."/>
        </authorList>
    </citation>
    <scope>NUCLEOTIDE SEQUENCE [LARGE SCALE GENOMIC DNA]</scope>
    <source>
        <strain evidence="7 8">DSM 25080</strain>
    </source>
</reference>
<keyword evidence="2 4" id="KW-0808">Transferase</keyword>
<dbReference type="EMBL" id="REFJ01000002">
    <property type="protein sequence ID" value="RMA81266.1"/>
    <property type="molecule type" value="Genomic_DNA"/>
</dbReference>
<dbReference type="NCBIfam" id="NF002342">
    <property type="entry name" value="PRK01305.1-3"/>
    <property type="match status" value="1"/>
</dbReference>
<protein>
    <recommendedName>
        <fullName evidence="4">Aspartate/glutamate leucyltransferase</fullName>
        <ecNumber evidence="4">2.3.2.29</ecNumber>
    </recommendedName>
</protein>
<comment type="function">
    <text evidence="4">Functions in the N-end rule pathway of protein degradation where it conjugates Leu from its aminoacyl-tRNA to the N-termini of proteins containing an N-terminal aspartate or glutamate.</text>
</comment>
<dbReference type="AlphaFoldDB" id="A0A3M0A9H3"/>
<dbReference type="SUPFAM" id="SSF55729">
    <property type="entry name" value="Acyl-CoA N-acyltransferases (Nat)"/>
    <property type="match status" value="1"/>
</dbReference>
<comment type="subcellular location">
    <subcellularLocation>
        <location evidence="4">Cytoplasm</location>
    </subcellularLocation>
</comment>
<dbReference type="GO" id="GO:0004057">
    <property type="term" value="F:arginyl-tRNA--protein transferase activity"/>
    <property type="evidence" value="ECO:0007669"/>
    <property type="project" value="InterPro"/>
</dbReference>
<name>A0A3M0A9H3_9GAMM</name>
<comment type="caution">
    <text evidence="7">The sequence shown here is derived from an EMBL/GenBank/DDBJ whole genome shotgun (WGS) entry which is preliminary data.</text>
</comment>
<dbReference type="RefSeq" id="WP_170150785.1">
    <property type="nucleotide sequence ID" value="NZ_REFJ01000002.1"/>
</dbReference>
<dbReference type="InterPro" id="IPR017138">
    <property type="entry name" value="Asp_Glu_LeuTrfase"/>
</dbReference>
<dbReference type="Gene3D" id="3.40.630.30">
    <property type="match status" value="1"/>
</dbReference>
<dbReference type="Pfam" id="PF04377">
    <property type="entry name" value="ATE_C"/>
    <property type="match status" value="1"/>
</dbReference>
<accession>A0A3M0A9H3</accession>
<evidence type="ECO:0000313" key="7">
    <source>
        <dbReference type="EMBL" id="RMA81266.1"/>
    </source>
</evidence>
<feature type="domain" description="N-end rule aminoacyl transferase C-terminal" evidence="6">
    <location>
        <begin position="103"/>
        <end position="222"/>
    </location>
</feature>
<dbReference type="InterPro" id="IPR007471">
    <property type="entry name" value="N-end_Aminoacyl_Trfase_N"/>
</dbReference>
<dbReference type="GO" id="GO:0005737">
    <property type="term" value="C:cytoplasm"/>
    <property type="evidence" value="ECO:0007669"/>
    <property type="project" value="UniProtKB-SubCell"/>
</dbReference>
<dbReference type="NCBIfam" id="NF002346">
    <property type="entry name" value="PRK01305.2-3"/>
    <property type="match status" value="1"/>
</dbReference>
<evidence type="ECO:0000256" key="3">
    <source>
        <dbReference type="ARBA" id="ARBA00023315"/>
    </source>
</evidence>
<feature type="domain" description="N-end aminoacyl transferase N-terminal" evidence="5">
    <location>
        <begin position="11"/>
        <end position="81"/>
    </location>
</feature>
<keyword evidence="8" id="KW-1185">Reference proteome</keyword>
<comment type="catalytic activity">
    <reaction evidence="4">
        <text>N-terminal L-glutamyl-[protein] + L-leucyl-tRNA(Leu) = N-terminal L-leucyl-L-glutamyl-[protein] + tRNA(Leu) + H(+)</text>
        <dbReference type="Rhea" id="RHEA:50412"/>
        <dbReference type="Rhea" id="RHEA-COMP:9613"/>
        <dbReference type="Rhea" id="RHEA-COMP:9622"/>
        <dbReference type="Rhea" id="RHEA-COMP:12664"/>
        <dbReference type="Rhea" id="RHEA-COMP:12668"/>
        <dbReference type="ChEBI" id="CHEBI:15378"/>
        <dbReference type="ChEBI" id="CHEBI:64721"/>
        <dbReference type="ChEBI" id="CHEBI:78442"/>
        <dbReference type="ChEBI" id="CHEBI:78494"/>
        <dbReference type="ChEBI" id="CHEBI:133041"/>
        <dbReference type="EC" id="2.3.2.29"/>
    </reaction>
</comment>
<dbReference type="PANTHER" id="PTHR21367:SF1">
    <property type="entry name" value="ARGINYL-TRNA--PROTEIN TRANSFERASE 1"/>
    <property type="match status" value="1"/>
</dbReference>
<organism evidence="7 8">
    <name type="scientific">Umboniibacter marinipuniceus</name>
    <dbReference type="NCBI Taxonomy" id="569599"/>
    <lineage>
        <taxon>Bacteria</taxon>
        <taxon>Pseudomonadati</taxon>
        <taxon>Pseudomonadota</taxon>
        <taxon>Gammaproteobacteria</taxon>
        <taxon>Cellvibrionales</taxon>
        <taxon>Cellvibrionaceae</taxon>
        <taxon>Umboniibacter</taxon>
    </lineage>
</organism>
<gene>
    <name evidence="4" type="primary">bpt</name>
    <name evidence="7" type="ORF">DFR27_1075</name>
</gene>
<keyword evidence="3 4" id="KW-0012">Acyltransferase</keyword>